<sequence length="53" mass="5926">MKEVFLCSEHGCCPSVEILDESVVIGEETFVELNRDQWNDLVSKIESGVLGKI</sequence>
<name>A0A1F2P2S3_9EURY</name>
<protein>
    <recommendedName>
        <fullName evidence="3">DUF397 domain-containing protein</fullName>
    </recommendedName>
</protein>
<accession>A0A1F2P2S3</accession>
<reference evidence="1" key="1">
    <citation type="submission" date="2016-05" db="EMBL/GenBank/DDBJ databases">
        <title>Microbial consortia oxidize butane by reversing methanogenesis.</title>
        <authorList>
            <person name="Laso-Perez R."/>
            <person name="Richter M."/>
            <person name="Wegener G."/>
            <person name="Musat F."/>
        </authorList>
    </citation>
    <scope>NUCLEOTIDE SEQUENCE [LARGE SCALE GENOMIC DNA]</scope>
    <source>
        <strain evidence="1">BOX1</strain>
    </source>
</reference>
<gene>
    <name evidence="1" type="ORF">SBU_001592</name>
</gene>
<evidence type="ECO:0008006" key="3">
    <source>
        <dbReference type="Google" id="ProtNLM"/>
    </source>
</evidence>
<comment type="caution">
    <text evidence="1">The sequence shown here is derived from an EMBL/GenBank/DDBJ whole genome shotgun (WGS) entry which is preliminary data.</text>
</comment>
<dbReference type="EMBL" id="LYOR01000014">
    <property type="protein sequence ID" value="OFV65485.1"/>
    <property type="molecule type" value="Genomic_DNA"/>
</dbReference>
<evidence type="ECO:0000313" key="1">
    <source>
        <dbReference type="EMBL" id="OFV65485.1"/>
    </source>
</evidence>
<dbReference type="AlphaFoldDB" id="A0A1F2P2S3"/>
<evidence type="ECO:0000313" key="2">
    <source>
        <dbReference type="Proteomes" id="UP000185779"/>
    </source>
</evidence>
<proteinExistence type="predicted"/>
<organism evidence="1 2">
    <name type="scientific">Candidatus Syntropharchaeum butanivorans</name>
    <dbReference type="NCBI Taxonomy" id="1839936"/>
    <lineage>
        <taxon>Archaea</taxon>
        <taxon>Methanobacteriati</taxon>
        <taxon>Methanobacteriota</taxon>
        <taxon>Stenosarchaea group</taxon>
        <taxon>Methanomicrobia</taxon>
        <taxon>Methanosarcinales</taxon>
        <taxon>ANME-2 cluster</taxon>
        <taxon>Candidatus Syntropharchaeum</taxon>
    </lineage>
</organism>
<dbReference type="Proteomes" id="UP000185779">
    <property type="component" value="Unassembled WGS sequence"/>
</dbReference>
<dbReference type="STRING" id="1839936.SBU_001592"/>
<keyword evidence="2" id="KW-1185">Reference proteome</keyword>